<dbReference type="EMBL" id="KV417274">
    <property type="protein sequence ID" value="KZO98848.1"/>
    <property type="molecule type" value="Genomic_DNA"/>
</dbReference>
<proteinExistence type="predicted"/>
<name>A0A167PJ02_CALVF</name>
<gene>
    <name evidence="1" type="ORF">CALVIDRAFT_424111</name>
</gene>
<dbReference type="InterPro" id="IPR032675">
    <property type="entry name" value="LRR_dom_sf"/>
</dbReference>
<dbReference type="AlphaFoldDB" id="A0A167PJ02"/>
<sequence>MDTRYAEFENDREIVTAFSNLASRLEEIRAYSFVGLAPIFYALSRSPALRLLCLNLEENDGRYVPLDDVFTAIREYFPALRVLCLYCTVDQATLALREIQRELDGLELRIEAPVPAEHLYDLITTVLDETPSLRAFRISCDSAMFCDVHPPIRISEVFHPFVGMKELRHLQVTLGYTGDQTPRDAEFGTLLSSWPHLQTYRIESEPNDASIPCDAETTDYGLTLEAIAAAASWCRRLKELTLPYVNTAIIPETAGIPKAHHQFSLQISRSHVHNHAALVAFVATLWPRCTVNVRGCSHFESTTSV</sequence>
<accession>A0A167PJ02</accession>
<reference evidence="1 2" key="1">
    <citation type="journal article" date="2016" name="Mol. Biol. Evol.">
        <title>Comparative Genomics of Early-Diverging Mushroom-Forming Fungi Provides Insights into the Origins of Lignocellulose Decay Capabilities.</title>
        <authorList>
            <person name="Nagy L.G."/>
            <person name="Riley R."/>
            <person name="Tritt A."/>
            <person name="Adam C."/>
            <person name="Daum C."/>
            <person name="Floudas D."/>
            <person name="Sun H."/>
            <person name="Yadav J.S."/>
            <person name="Pangilinan J."/>
            <person name="Larsson K.H."/>
            <person name="Matsuura K."/>
            <person name="Barry K."/>
            <person name="Labutti K."/>
            <person name="Kuo R."/>
            <person name="Ohm R.A."/>
            <person name="Bhattacharya S.S."/>
            <person name="Shirouzu T."/>
            <person name="Yoshinaga Y."/>
            <person name="Martin F.M."/>
            <person name="Grigoriev I.V."/>
            <person name="Hibbett D.S."/>
        </authorList>
    </citation>
    <scope>NUCLEOTIDE SEQUENCE [LARGE SCALE GENOMIC DNA]</scope>
    <source>
        <strain evidence="1 2">TUFC12733</strain>
    </source>
</reference>
<organism evidence="1 2">
    <name type="scientific">Calocera viscosa (strain TUFC12733)</name>
    <dbReference type="NCBI Taxonomy" id="1330018"/>
    <lineage>
        <taxon>Eukaryota</taxon>
        <taxon>Fungi</taxon>
        <taxon>Dikarya</taxon>
        <taxon>Basidiomycota</taxon>
        <taxon>Agaricomycotina</taxon>
        <taxon>Dacrymycetes</taxon>
        <taxon>Dacrymycetales</taxon>
        <taxon>Dacrymycetaceae</taxon>
        <taxon>Calocera</taxon>
    </lineage>
</organism>
<evidence type="ECO:0000313" key="2">
    <source>
        <dbReference type="Proteomes" id="UP000076738"/>
    </source>
</evidence>
<dbReference type="Gene3D" id="3.80.10.10">
    <property type="entry name" value="Ribonuclease Inhibitor"/>
    <property type="match status" value="1"/>
</dbReference>
<protein>
    <recommendedName>
        <fullName evidence="3">F-box domain-containing protein</fullName>
    </recommendedName>
</protein>
<dbReference type="Proteomes" id="UP000076738">
    <property type="component" value="Unassembled WGS sequence"/>
</dbReference>
<evidence type="ECO:0008006" key="3">
    <source>
        <dbReference type="Google" id="ProtNLM"/>
    </source>
</evidence>
<keyword evidence="2" id="KW-1185">Reference proteome</keyword>
<evidence type="ECO:0000313" key="1">
    <source>
        <dbReference type="EMBL" id="KZO98848.1"/>
    </source>
</evidence>
<dbReference type="STRING" id="1330018.A0A167PJ02"/>